<dbReference type="InterPro" id="IPR011991">
    <property type="entry name" value="ArsR-like_HTH"/>
</dbReference>
<dbReference type="SMART" id="SM00418">
    <property type="entry name" value="HTH_ARSR"/>
    <property type="match status" value="1"/>
</dbReference>
<protein>
    <submittedName>
        <fullName evidence="2">Transcriptional regulator, ArsR family</fullName>
    </submittedName>
</protein>
<dbReference type="PANTHER" id="PTHR39168:SF1">
    <property type="entry name" value="TRANSCRIPTIONAL REGULATORY PROTEIN"/>
    <property type="match status" value="1"/>
</dbReference>
<dbReference type="InterPro" id="IPR036388">
    <property type="entry name" value="WH-like_DNA-bd_sf"/>
</dbReference>
<dbReference type="PANTHER" id="PTHR39168">
    <property type="entry name" value="TRANSCRIPTIONAL REGULATOR-RELATED"/>
    <property type="match status" value="1"/>
</dbReference>
<comment type="caution">
    <text evidence="2">The sequence shown here is derived from an EMBL/GenBank/DDBJ whole genome shotgun (WGS) entry which is preliminary data.</text>
</comment>
<dbReference type="InterPro" id="IPR036390">
    <property type="entry name" value="WH_DNA-bd_sf"/>
</dbReference>
<dbReference type="Pfam" id="PF01022">
    <property type="entry name" value="HTH_5"/>
    <property type="match status" value="1"/>
</dbReference>
<dbReference type="SUPFAM" id="SSF46785">
    <property type="entry name" value="Winged helix' DNA-binding domain"/>
    <property type="match status" value="1"/>
</dbReference>
<keyword evidence="3" id="KW-1185">Reference proteome</keyword>
<sequence length="233" mass="25429">MTAEPRLDIIGAALADSSRSRILCEMMDGRAFTNKELACAAKISAQTASVHLKQLQAAGLTSSIRSGRCVYHRIASEDVACVLEALAGLSPTDHLHRAKMPEANTLRARSCYNHIAGRLGVLITNRLVALGILRIQGEVVAIDTAGEAFFNKLEIDVPNLSTSKKPTVKLCLDWTERRHHISGPLATALMEKALKMNWLERHGGSRALAITTLGYEIFERDFGIVRNLIDGTD</sequence>
<dbReference type="InterPro" id="IPR001845">
    <property type="entry name" value="HTH_ArsR_DNA-bd_dom"/>
</dbReference>
<gene>
    <name evidence="2" type="ORF">SAMN04488518_12510</name>
</gene>
<dbReference type="Proteomes" id="UP000199598">
    <property type="component" value="Unassembled WGS sequence"/>
</dbReference>
<organism evidence="2 3">
    <name type="scientific">Pseudovibrio ascidiaceicola</name>
    <dbReference type="NCBI Taxonomy" id="285279"/>
    <lineage>
        <taxon>Bacteria</taxon>
        <taxon>Pseudomonadati</taxon>
        <taxon>Pseudomonadota</taxon>
        <taxon>Alphaproteobacteria</taxon>
        <taxon>Hyphomicrobiales</taxon>
        <taxon>Stappiaceae</taxon>
        <taxon>Pseudovibrio</taxon>
    </lineage>
</organism>
<evidence type="ECO:0000313" key="2">
    <source>
        <dbReference type="EMBL" id="SFL23464.1"/>
    </source>
</evidence>
<name>A0A1I4G0A9_9HYPH</name>
<feature type="domain" description="HTH arsR-type" evidence="1">
    <location>
        <begin position="1"/>
        <end position="94"/>
    </location>
</feature>
<dbReference type="Gene3D" id="1.10.10.10">
    <property type="entry name" value="Winged helix-like DNA-binding domain superfamily/Winged helix DNA-binding domain"/>
    <property type="match status" value="1"/>
</dbReference>
<proteinExistence type="predicted"/>
<evidence type="ECO:0000259" key="1">
    <source>
        <dbReference type="PROSITE" id="PS50987"/>
    </source>
</evidence>
<reference evidence="2 3" key="1">
    <citation type="submission" date="2016-10" db="EMBL/GenBank/DDBJ databases">
        <authorList>
            <person name="Varghese N."/>
            <person name="Submissions S."/>
        </authorList>
    </citation>
    <scope>NUCLEOTIDE SEQUENCE [LARGE SCALE GENOMIC DNA]</scope>
    <source>
        <strain evidence="2 3">DSM 16392</strain>
    </source>
</reference>
<dbReference type="CDD" id="cd00090">
    <property type="entry name" value="HTH_ARSR"/>
    <property type="match status" value="1"/>
</dbReference>
<evidence type="ECO:0000313" key="3">
    <source>
        <dbReference type="Proteomes" id="UP000199598"/>
    </source>
</evidence>
<dbReference type="RefSeq" id="WP_093524291.1">
    <property type="nucleotide sequence ID" value="NZ_FOSK01000025.1"/>
</dbReference>
<accession>A0A1I4G0A9</accession>
<dbReference type="EMBL" id="FOSK01000025">
    <property type="protein sequence ID" value="SFL23464.1"/>
    <property type="molecule type" value="Genomic_DNA"/>
</dbReference>
<dbReference type="PROSITE" id="PS50987">
    <property type="entry name" value="HTH_ARSR_2"/>
    <property type="match status" value="1"/>
</dbReference>
<dbReference type="InterPro" id="IPR052543">
    <property type="entry name" value="HTH_Metal-responsive_Reg"/>
</dbReference>